<reference evidence="1 2" key="1">
    <citation type="submission" date="2016-10" db="EMBL/GenBank/DDBJ databases">
        <authorList>
            <person name="de Groot N.N."/>
        </authorList>
    </citation>
    <scope>NUCLEOTIDE SEQUENCE [LARGE SCALE GENOMIC DNA]</scope>
    <source>
        <strain evidence="1 2">DSM 19548</strain>
    </source>
</reference>
<name>A0A1I1P842_9RHOB</name>
<accession>A0A1I1P842</accession>
<keyword evidence="2" id="KW-1185">Reference proteome</keyword>
<organism evidence="1 2">
    <name type="scientific">Tropicimonas isoalkanivorans</name>
    <dbReference type="NCBI Taxonomy" id="441112"/>
    <lineage>
        <taxon>Bacteria</taxon>
        <taxon>Pseudomonadati</taxon>
        <taxon>Pseudomonadota</taxon>
        <taxon>Alphaproteobacteria</taxon>
        <taxon>Rhodobacterales</taxon>
        <taxon>Roseobacteraceae</taxon>
        <taxon>Tropicimonas</taxon>
    </lineage>
</organism>
<evidence type="ECO:0000313" key="2">
    <source>
        <dbReference type="Proteomes" id="UP000198728"/>
    </source>
</evidence>
<dbReference type="OrthoDB" id="7847741at2"/>
<dbReference type="EMBL" id="FOLG01000014">
    <property type="protein sequence ID" value="SFD06101.1"/>
    <property type="molecule type" value="Genomic_DNA"/>
</dbReference>
<protein>
    <submittedName>
        <fullName evidence="1">Uncharacterized protein</fullName>
    </submittedName>
</protein>
<proteinExistence type="predicted"/>
<gene>
    <name evidence="1" type="ORF">SAMN04488094_11458</name>
</gene>
<dbReference type="RefSeq" id="WP_093362272.1">
    <property type="nucleotide sequence ID" value="NZ_FOLG01000014.1"/>
</dbReference>
<dbReference type="Proteomes" id="UP000198728">
    <property type="component" value="Unassembled WGS sequence"/>
</dbReference>
<dbReference type="AlphaFoldDB" id="A0A1I1P842"/>
<evidence type="ECO:0000313" key="1">
    <source>
        <dbReference type="EMBL" id="SFD06101.1"/>
    </source>
</evidence>
<sequence>MRPDTLARLSLALLVVLLIVLGVRITGGPETGRMEERDRTRLSDLRDVATTVRAAANAESGTLPEALDSMIGAPSDLRLADPFTGAPYRYERLSDRAFRVCADFELPDRIRRPQVTDFDGGSGCLTYTYQP</sequence>
<dbReference type="STRING" id="441112.SAMN04488094_11458"/>